<dbReference type="OrthoDB" id="1751077at2759"/>
<dbReference type="Proteomes" id="UP001153076">
    <property type="component" value="Unassembled WGS sequence"/>
</dbReference>
<accession>A0A9Q1GKA7</accession>
<proteinExistence type="predicted"/>
<reference evidence="1" key="1">
    <citation type="submission" date="2022-04" db="EMBL/GenBank/DDBJ databases">
        <title>Carnegiea gigantea Genome sequencing and assembly v2.</title>
        <authorList>
            <person name="Copetti D."/>
            <person name="Sanderson M.J."/>
            <person name="Burquez A."/>
            <person name="Wojciechowski M.F."/>
        </authorList>
    </citation>
    <scope>NUCLEOTIDE SEQUENCE</scope>
    <source>
        <strain evidence="1">SGP5-SGP5p</strain>
        <tissue evidence="1">Aerial part</tissue>
    </source>
</reference>
<name>A0A9Q1GKA7_9CARY</name>
<gene>
    <name evidence="1" type="ORF">Cgig2_002374</name>
</gene>
<sequence>MFQLIGLLKRMKKQLKQLNKYRFKDRRNQLDVSREKLEATPKGADKEKEERDHYLDILCSLISLIKRQSKLGWLHSGDHYTNIRNSQIISTPLRTPQVPGWMVLLMWQSKKQDVVIKNLSYARGTLLIHSILLDKDLHLATISHLLIYSNMNFLWSADSQYERVRYVVLIDVCLPKANSGIWLKHQDSWNKPCVPKLVLVVVRPAFLSYMLIKYYACWVEKFYFNTRKPTTAISSK</sequence>
<evidence type="ECO:0000313" key="2">
    <source>
        <dbReference type="Proteomes" id="UP001153076"/>
    </source>
</evidence>
<organism evidence="1 2">
    <name type="scientific">Carnegiea gigantea</name>
    <dbReference type="NCBI Taxonomy" id="171969"/>
    <lineage>
        <taxon>Eukaryota</taxon>
        <taxon>Viridiplantae</taxon>
        <taxon>Streptophyta</taxon>
        <taxon>Embryophyta</taxon>
        <taxon>Tracheophyta</taxon>
        <taxon>Spermatophyta</taxon>
        <taxon>Magnoliopsida</taxon>
        <taxon>eudicotyledons</taxon>
        <taxon>Gunneridae</taxon>
        <taxon>Pentapetalae</taxon>
        <taxon>Caryophyllales</taxon>
        <taxon>Cactineae</taxon>
        <taxon>Cactaceae</taxon>
        <taxon>Cactoideae</taxon>
        <taxon>Echinocereeae</taxon>
        <taxon>Carnegiea</taxon>
    </lineage>
</organism>
<keyword evidence="2" id="KW-1185">Reference proteome</keyword>
<dbReference type="AlphaFoldDB" id="A0A9Q1GKA7"/>
<dbReference type="EMBL" id="JAKOGI010003107">
    <property type="protein sequence ID" value="KAJ8420837.1"/>
    <property type="molecule type" value="Genomic_DNA"/>
</dbReference>
<protein>
    <submittedName>
        <fullName evidence="1">Uncharacterized protein</fullName>
    </submittedName>
</protein>
<evidence type="ECO:0000313" key="1">
    <source>
        <dbReference type="EMBL" id="KAJ8420837.1"/>
    </source>
</evidence>
<comment type="caution">
    <text evidence="1">The sequence shown here is derived from an EMBL/GenBank/DDBJ whole genome shotgun (WGS) entry which is preliminary data.</text>
</comment>